<evidence type="ECO:0000313" key="3">
    <source>
        <dbReference type="Proteomes" id="UP001500185"/>
    </source>
</evidence>
<keyword evidence="3" id="KW-1185">Reference proteome</keyword>
<protein>
    <submittedName>
        <fullName evidence="2">Type IX secretion system membrane protein PorP/SprF</fullName>
    </submittedName>
</protein>
<name>A0ABN1KCF5_9FLAO</name>
<feature type="chain" id="PRO_5047513213" evidence="1">
    <location>
        <begin position="26"/>
        <end position="312"/>
    </location>
</feature>
<dbReference type="Pfam" id="PF11751">
    <property type="entry name" value="PorP_SprF"/>
    <property type="match status" value="1"/>
</dbReference>
<sequence>MMTKSRFLYTSLAVLFLLLGLRSHAQQDPNFTQYMYNTISINPAYAGSRDVLSASVLHRSQWLGFDGAPTSQTLSAHSPIKDGQMGLGFNVVNDKIGVMQETDINAVYSYAIEVSRYTKLSFGINAGVNMLNVDYNDLNRFDNTDPEFLNNIENKFSPQVGLGALLYNDQYFVGLSVPALLRTDRFSDSNIADATVRDRLHYYLTAGLVFDISPSLKFKPSILMRHVSGSPLLAELSSNFLINDKFTAGVAYRLNSAFSGLFAFQVSDSILLGLAYDRDTSTFSSYNDGSLEFFARFELFKKYKRMYTPRFF</sequence>
<dbReference type="EMBL" id="BAAAGG010000022">
    <property type="protein sequence ID" value="GAA0762380.1"/>
    <property type="molecule type" value="Genomic_DNA"/>
</dbReference>
<evidence type="ECO:0000256" key="1">
    <source>
        <dbReference type="SAM" id="SignalP"/>
    </source>
</evidence>
<proteinExistence type="predicted"/>
<gene>
    <name evidence="2" type="ORF">GCM10009433_22640</name>
</gene>
<organism evidence="2 3">
    <name type="scientific">Psychroflexus lacisalsi</name>
    <dbReference type="NCBI Taxonomy" id="503928"/>
    <lineage>
        <taxon>Bacteria</taxon>
        <taxon>Pseudomonadati</taxon>
        <taxon>Bacteroidota</taxon>
        <taxon>Flavobacteriia</taxon>
        <taxon>Flavobacteriales</taxon>
        <taxon>Flavobacteriaceae</taxon>
        <taxon>Psychroflexus</taxon>
    </lineage>
</organism>
<dbReference type="InterPro" id="IPR019861">
    <property type="entry name" value="PorP/SprF_Bacteroidetes"/>
</dbReference>
<dbReference type="Proteomes" id="UP001500185">
    <property type="component" value="Unassembled WGS sequence"/>
</dbReference>
<accession>A0ABN1KCF5</accession>
<feature type="signal peptide" evidence="1">
    <location>
        <begin position="1"/>
        <end position="25"/>
    </location>
</feature>
<reference evidence="3" key="1">
    <citation type="journal article" date="2019" name="Int. J. Syst. Evol. Microbiol.">
        <title>The Global Catalogue of Microorganisms (GCM) 10K type strain sequencing project: providing services to taxonomists for standard genome sequencing and annotation.</title>
        <authorList>
            <consortium name="The Broad Institute Genomics Platform"/>
            <consortium name="The Broad Institute Genome Sequencing Center for Infectious Disease"/>
            <person name="Wu L."/>
            <person name="Ma J."/>
        </authorList>
    </citation>
    <scope>NUCLEOTIDE SEQUENCE [LARGE SCALE GENOMIC DNA]</scope>
    <source>
        <strain evidence="3">JCM 16231</strain>
    </source>
</reference>
<keyword evidence="1" id="KW-0732">Signal</keyword>
<comment type="caution">
    <text evidence="2">The sequence shown here is derived from an EMBL/GenBank/DDBJ whole genome shotgun (WGS) entry which is preliminary data.</text>
</comment>
<dbReference type="NCBIfam" id="TIGR03519">
    <property type="entry name" value="T9SS_PorP_fam"/>
    <property type="match status" value="1"/>
</dbReference>
<evidence type="ECO:0000313" key="2">
    <source>
        <dbReference type="EMBL" id="GAA0762380.1"/>
    </source>
</evidence>